<dbReference type="InterPro" id="IPR003679">
    <property type="entry name" value="Amioglycoside_AcTrfase"/>
</dbReference>
<dbReference type="InterPro" id="IPR028345">
    <property type="entry name" value="Antibiotic_NAT-like"/>
</dbReference>
<organism evidence="6">
    <name type="scientific">uncultured Truepera sp</name>
    <dbReference type="NCBI Taxonomy" id="543023"/>
    <lineage>
        <taxon>Bacteria</taxon>
        <taxon>Thermotogati</taxon>
        <taxon>Deinococcota</taxon>
        <taxon>Deinococci</taxon>
        <taxon>Trueperales</taxon>
        <taxon>Trueperaceae</taxon>
        <taxon>Truepera</taxon>
        <taxon>environmental samples</taxon>
    </lineage>
</organism>
<dbReference type="EMBL" id="CADCWP010000164">
    <property type="protein sequence ID" value="CAA9574491.1"/>
    <property type="molecule type" value="Genomic_DNA"/>
</dbReference>
<feature type="region of interest" description="Disordered" evidence="5">
    <location>
        <begin position="51"/>
        <end position="87"/>
    </location>
</feature>
<dbReference type="GO" id="GO:0046353">
    <property type="term" value="F:aminoglycoside 3-N-acetyltransferase activity"/>
    <property type="evidence" value="ECO:0007669"/>
    <property type="project" value="UniProtKB-EC"/>
</dbReference>
<comment type="similarity">
    <text evidence="1 4">Belongs to the antibiotic N-acetyltransferase family.</text>
</comment>
<dbReference type="PANTHER" id="PTHR11104:SF0">
    <property type="entry name" value="SPBETA PROPHAGE-DERIVED AMINOGLYCOSIDE N(3')-ACETYLTRANSFERASE-LIKE PROTEIN YOKD"/>
    <property type="match status" value="1"/>
</dbReference>
<dbReference type="EC" id="2.3.1.-" evidence="4"/>
<evidence type="ECO:0000256" key="5">
    <source>
        <dbReference type="SAM" id="MobiDB-lite"/>
    </source>
</evidence>
<protein>
    <recommendedName>
        <fullName evidence="4">Aminoglycoside N(3)-acetyltransferase</fullName>
        <ecNumber evidence="4">2.3.1.-</ecNumber>
    </recommendedName>
</protein>
<dbReference type="Pfam" id="PF02522">
    <property type="entry name" value="Antibiotic_NAT"/>
    <property type="match status" value="1"/>
</dbReference>
<dbReference type="AlphaFoldDB" id="A0A6J4VF16"/>
<comment type="catalytic activity">
    <reaction evidence="4">
        <text>a 2-deoxystreptamine antibiotic + acetyl-CoA = an N(3)-acetyl-2-deoxystreptamine antibiotic + CoA + H(+)</text>
        <dbReference type="Rhea" id="RHEA:12665"/>
        <dbReference type="ChEBI" id="CHEBI:15378"/>
        <dbReference type="ChEBI" id="CHEBI:57287"/>
        <dbReference type="ChEBI" id="CHEBI:57288"/>
        <dbReference type="ChEBI" id="CHEBI:57921"/>
        <dbReference type="ChEBI" id="CHEBI:77452"/>
        <dbReference type="EC" id="2.3.1.81"/>
    </reaction>
</comment>
<sequence>MRSLGLQNRPVCLHSSLRSFGFVEGGAEAVIQGFLGEGCTVMVPTFTHEHEVAPPADQSPPQNGSDYTWSTTAHAQPKTVYSPDSTDVSGDMGAIPKALLKMPERVRGDHPLDSLSAVGPLAHALIDGQTGGDVYAPFRSLAEHGGYTLLMGVGLTRMTLLHEAERRSGRNLFWRWARDKGGETVSVRVGGCSEGFENLAPAWRDSSAPIRSVTARGASL</sequence>
<evidence type="ECO:0000313" key="6">
    <source>
        <dbReference type="EMBL" id="CAA9574491.1"/>
    </source>
</evidence>
<feature type="compositionally biased region" description="Polar residues" evidence="5">
    <location>
        <begin position="59"/>
        <end position="74"/>
    </location>
</feature>
<dbReference type="PANTHER" id="PTHR11104">
    <property type="entry name" value="AMINOGLYCOSIDE N3-ACETYLTRANSFERASE"/>
    <property type="match status" value="1"/>
</dbReference>
<keyword evidence="2 4" id="KW-0808">Transferase</keyword>
<reference evidence="6" key="1">
    <citation type="submission" date="2020-02" db="EMBL/GenBank/DDBJ databases">
        <authorList>
            <person name="Meier V. D."/>
        </authorList>
    </citation>
    <scope>NUCLEOTIDE SEQUENCE</scope>
    <source>
        <strain evidence="6">AVDCRST_MAG86</strain>
    </source>
</reference>
<evidence type="ECO:0000256" key="4">
    <source>
        <dbReference type="RuleBase" id="RU365031"/>
    </source>
</evidence>
<dbReference type="GO" id="GO:0046677">
    <property type="term" value="P:response to antibiotic"/>
    <property type="evidence" value="ECO:0007669"/>
    <property type="project" value="UniProtKB-KW"/>
</dbReference>
<evidence type="ECO:0000256" key="3">
    <source>
        <dbReference type="ARBA" id="ARBA00023315"/>
    </source>
</evidence>
<gene>
    <name evidence="6" type="ORF">AVDCRST_MAG86-2116</name>
</gene>
<name>A0A6J4VF16_9DEIN</name>
<evidence type="ECO:0000256" key="1">
    <source>
        <dbReference type="ARBA" id="ARBA00006383"/>
    </source>
</evidence>
<keyword evidence="4" id="KW-0046">Antibiotic resistance</keyword>
<keyword evidence="3 4" id="KW-0012">Acyltransferase</keyword>
<accession>A0A6J4VF16</accession>
<proteinExistence type="inferred from homology"/>
<evidence type="ECO:0000256" key="2">
    <source>
        <dbReference type="ARBA" id="ARBA00022679"/>
    </source>
</evidence>
<dbReference type="SUPFAM" id="SSF110710">
    <property type="entry name" value="TTHA0583/YokD-like"/>
    <property type="match status" value="1"/>
</dbReference>